<dbReference type="PANTHER" id="PTHR11240">
    <property type="entry name" value="RIBONUCLEASE T2"/>
    <property type="match status" value="1"/>
</dbReference>
<dbReference type="SUPFAM" id="SSF55895">
    <property type="entry name" value="Ribonuclease Rh-like"/>
    <property type="match status" value="1"/>
</dbReference>
<gene>
    <name evidence="3" type="ORF">DSM107014_10735</name>
</gene>
<dbReference type="PANTHER" id="PTHR11240:SF22">
    <property type="entry name" value="RIBONUCLEASE T2"/>
    <property type="match status" value="1"/>
</dbReference>
<dbReference type="PROSITE" id="PS00530">
    <property type="entry name" value="RNASE_T2_1"/>
    <property type="match status" value="1"/>
</dbReference>
<name>A0A941GQB1_9CHRO</name>
<dbReference type="GO" id="GO:0003723">
    <property type="term" value="F:RNA binding"/>
    <property type="evidence" value="ECO:0007669"/>
    <property type="project" value="InterPro"/>
</dbReference>
<protein>
    <submittedName>
        <fullName evidence="3">Uncharacterized protein</fullName>
    </submittedName>
</protein>
<evidence type="ECO:0000256" key="1">
    <source>
        <dbReference type="ARBA" id="ARBA00007469"/>
    </source>
</evidence>
<reference evidence="3" key="1">
    <citation type="submission" date="2021-02" db="EMBL/GenBank/DDBJ databases">
        <title>Metagenome analyses of Stigonema ocellatum DSM 106950, Chlorogloea purpurea SAG 13.99 and Gomphosphaeria aponina DSM 107014.</title>
        <authorList>
            <person name="Marter P."/>
            <person name="Huang S."/>
        </authorList>
    </citation>
    <scope>NUCLEOTIDE SEQUENCE</scope>
    <source>
        <strain evidence="3">JP213</strain>
    </source>
</reference>
<evidence type="ECO:0000313" key="4">
    <source>
        <dbReference type="Proteomes" id="UP000767446"/>
    </source>
</evidence>
<dbReference type="GO" id="GO:0006401">
    <property type="term" value="P:RNA catabolic process"/>
    <property type="evidence" value="ECO:0007669"/>
    <property type="project" value="UniProtKB-ARBA"/>
</dbReference>
<dbReference type="AlphaFoldDB" id="A0A941GQB1"/>
<dbReference type="Proteomes" id="UP000767446">
    <property type="component" value="Unassembled WGS sequence"/>
</dbReference>
<sequence length="302" mass="33804">MKLEGEFKATEACEAFQSFRNETNPGNVNLIPDTNYTVIGKNKDEASHYLLKIDEATPSERWVAVECGELIVDSTPPSKSGEEYVLAVSWQPSFCETKPTKPECESETEESFQASNLVLHGLWPQPRNNIYCSVSDEIRELDESRQWSKLPPIDLSQETRDALAIKMPGYASDLHLHEWYKHGTCYGATPEEYYQESLLLLEQVNDSGIRDLFVSKIDQLLSNNEIRNGFDQDFGTQAGEKVNVSCSRDIDEDQATLVLELKINLKGEIDSDTEIEELIQQAGINDAGCSVGEVDRAGVNEA</sequence>
<dbReference type="InterPro" id="IPR001568">
    <property type="entry name" value="RNase_T2-like"/>
</dbReference>
<dbReference type="GO" id="GO:0033897">
    <property type="term" value="F:ribonuclease T2 activity"/>
    <property type="evidence" value="ECO:0007669"/>
    <property type="project" value="InterPro"/>
</dbReference>
<evidence type="ECO:0000313" key="3">
    <source>
        <dbReference type="EMBL" id="MBR8828354.1"/>
    </source>
</evidence>
<dbReference type="InterPro" id="IPR018188">
    <property type="entry name" value="RNase_T2_His_AS_1"/>
</dbReference>
<dbReference type="InterPro" id="IPR036430">
    <property type="entry name" value="RNase_T2-like_sf"/>
</dbReference>
<dbReference type="Gene3D" id="3.90.730.10">
    <property type="entry name" value="Ribonuclease T2-like"/>
    <property type="match status" value="1"/>
</dbReference>
<accession>A0A941GQB1</accession>
<evidence type="ECO:0000256" key="2">
    <source>
        <dbReference type="RuleBase" id="RU004328"/>
    </source>
</evidence>
<organism evidence="3 4">
    <name type="scientific">Gomphosphaeria aponina SAG 52.96 = DSM 107014</name>
    <dbReference type="NCBI Taxonomy" id="1521640"/>
    <lineage>
        <taxon>Bacteria</taxon>
        <taxon>Bacillati</taxon>
        <taxon>Cyanobacteriota</taxon>
        <taxon>Cyanophyceae</taxon>
        <taxon>Oscillatoriophycideae</taxon>
        <taxon>Chroococcales</taxon>
        <taxon>Gomphosphaeriaceae</taxon>
        <taxon>Gomphosphaeria</taxon>
    </lineage>
</organism>
<comment type="caution">
    <text evidence="3">The sequence shown here is derived from an EMBL/GenBank/DDBJ whole genome shotgun (WGS) entry which is preliminary data.</text>
</comment>
<dbReference type="InterPro" id="IPR033130">
    <property type="entry name" value="RNase_T2_His_AS_2"/>
</dbReference>
<proteinExistence type="inferred from homology"/>
<dbReference type="PROSITE" id="PS00531">
    <property type="entry name" value="RNASE_T2_2"/>
    <property type="match status" value="1"/>
</dbReference>
<comment type="similarity">
    <text evidence="1 2">Belongs to the RNase T2 family.</text>
</comment>
<dbReference type="EMBL" id="JADQBC010000066">
    <property type="protein sequence ID" value="MBR8828354.1"/>
    <property type="molecule type" value="Genomic_DNA"/>
</dbReference>
<dbReference type="Pfam" id="PF00445">
    <property type="entry name" value="Ribonuclease_T2"/>
    <property type="match status" value="1"/>
</dbReference>